<protein>
    <recommendedName>
        <fullName evidence="2">formate--tetrahydrofolate ligase</fullName>
        <ecNumber evidence="2">6.3.4.3</ecNumber>
    </recommendedName>
</protein>
<evidence type="ECO:0000256" key="4">
    <source>
        <dbReference type="ARBA" id="ARBA00022598"/>
    </source>
</evidence>
<proteinExistence type="predicted"/>
<dbReference type="Gene3D" id="3.10.410.10">
    <property type="entry name" value="Formyltetrahydrofolate synthetase, domain 3"/>
    <property type="match status" value="1"/>
</dbReference>
<keyword evidence="5" id="KW-0547">Nucleotide-binding</keyword>
<dbReference type="Proteomes" id="UP000774326">
    <property type="component" value="Unassembled WGS sequence"/>
</dbReference>
<keyword evidence="8" id="KW-1185">Reference proteome</keyword>
<name>A0A9P8Q0S2_WICPI</name>
<dbReference type="GO" id="GO:0004329">
    <property type="term" value="F:formate-tetrahydrofolate ligase activity"/>
    <property type="evidence" value="ECO:0007669"/>
    <property type="project" value="UniProtKB-EC"/>
</dbReference>
<dbReference type="FunFam" id="3.10.410.10:FF:000001">
    <property type="entry name" value="Putative formate--tetrahydrofolate ligase"/>
    <property type="match status" value="1"/>
</dbReference>
<dbReference type="GO" id="GO:0006730">
    <property type="term" value="P:one-carbon metabolic process"/>
    <property type="evidence" value="ECO:0007669"/>
    <property type="project" value="UniProtKB-KW"/>
</dbReference>
<evidence type="ECO:0000256" key="6">
    <source>
        <dbReference type="ARBA" id="ARBA00022840"/>
    </source>
</evidence>
<reference evidence="7" key="2">
    <citation type="submission" date="2021-01" db="EMBL/GenBank/DDBJ databases">
        <authorList>
            <person name="Schikora-Tamarit M.A."/>
        </authorList>
    </citation>
    <scope>NUCLEOTIDE SEQUENCE</scope>
    <source>
        <strain evidence="7">CBS2887</strain>
    </source>
</reference>
<reference evidence="7" key="1">
    <citation type="journal article" date="2021" name="Open Biol.">
        <title>Shared evolutionary footprints suggest mitochondrial oxidative damage underlies multiple complex I losses in fungi.</title>
        <authorList>
            <person name="Schikora-Tamarit M.A."/>
            <person name="Marcet-Houben M."/>
            <person name="Nosek J."/>
            <person name="Gabaldon T."/>
        </authorList>
    </citation>
    <scope>NUCLEOTIDE SEQUENCE</scope>
    <source>
        <strain evidence="7">CBS2887</strain>
    </source>
</reference>
<evidence type="ECO:0000256" key="1">
    <source>
        <dbReference type="ARBA" id="ARBA00004777"/>
    </source>
</evidence>
<feature type="non-terminal residue" evidence="7">
    <location>
        <position position="1"/>
    </location>
</feature>
<organism evidence="7 8">
    <name type="scientific">Wickerhamomyces pijperi</name>
    <name type="common">Yeast</name>
    <name type="synonym">Pichia pijperi</name>
    <dbReference type="NCBI Taxonomy" id="599730"/>
    <lineage>
        <taxon>Eukaryota</taxon>
        <taxon>Fungi</taxon>
        <taxon>Dikarya</taxon>
        <taxon>Ascomycota</taxon>
        <taxon>Saccharomycotina</taxon>
        <taxon>Saccharomycetes</taxon>
        <taxon>Phaffomycetales</taxon>
        <taxon>Wickerhamomycetaceae</taxon>
        <taxon>Wickerhamomyces</taxon>
    </lineage>
</organism>
<dbReference type="EC" id="6.3.4.3" evidence="2"/>
<dbReference type="InterPro" id="IPR000559">
    <property type="entry name" value="Formate_THF_ligase"/>
</dbReference>
<evidence type="ECO:0000256" key="5">
    <source>
        <dbReference type="ARBA" id="ARBA00022741"/>
    </source>
</evidence>
<dbReference type="SUPFAM" id="SSF52540">
    <property type="entry name" value="P-loop containing nucleoside triphosphate hydrolases"/>
    <property type="match status" value="1"/>
</dbReference>
<dbReference type="GO" id="GO:0005524">
    <property type="term" value="F:ATP binding"/>
    <property type="evidence" value="ECO:0007669"/>
    <property type="project" value="UniProtKB-KW"/>
</dbReference>
<dbReference type="OrthoDB" id="5126881at2759"/>
<dbReference type="EMBL" id="JAEUBG010003954">
    <property type="protein sequence ID" value="KAH3682078.1"/>
    <property type="molecule type" value="Genomic_DNA"/>
</dbReference>
<comment type="caution">
    <text evidence="7">The sequence shown here is derived from an EMBL/GenBank/DDBJ whole genome shotgun (WGS) entry which is preliminary data.</text>
</comment>
<keyword evidence="4" id="KW-0436">Ligase</keyword>
<comment type="pathway">
    <text evidence="1">One-carbon metabolism; tetrahydrofolate interconversion.</text>
</comment>
<sequence length="132" mass="14684">SVKHSKPEEFKFVYDVNDSVEEKLTSIVTKLYNGKSIKISPLAQEKIENYKKQGFGNLPICVAKTQYSLSHDANLKGVPSDFEFPIRDIRASIGAGYLYALADEIQTIPGLPTHAGYMNVEIDENGEIEGLF</sequence>
<evidence type="ECO:0000256" key="3">
    <source>
        <dbReference type="ARBA" id="ARBA00022563"/>
    </source>
</evidence>
<dbReference type="AlphaFoldDB" id="A0A9P8Q0S2"/>
<accession>A0A9P8Q0S2</accession>
<evidence type="ECO:0000313" key="8">
    <source>
        <dbReference type="Proteomes" id="UP000774326"/>
    </source>
</evidence>
<keyword evidence="6" id="KW-0067">ATP-binding</keyword>
<gene>
    <name evidence="7" type="ORF">WICPIJ_006947</name>
</gene>
<evidence type="ECO:0000313" key="7">
    <source>
        <dbReference type="EMBL" id="KAH3682078.1"/>
    </source>
</evidence>
<dbReference type="InterPro" id="IPR027417">
    <property type="entry name" value="P-loop_NTPase"/>
</dbReference>
<dbReference type="Pfam" id="PF01268">
    <property type="entry name" value="FTHFS"/>
    <property type="match status" value="1"/>
</dbReference>
<keyword evidence="3" id="KW-0554">One-carbon metabolism</keyword>
<evidence type="ECO:0000256" key="2">
    <source>
        <dbReference type="ARBA" id="ARBA00012295"/>
    </source>
</evidence>